<dbReference type="AlphaFoldDB" id="A0A8T1VK61"/>
<dbReference type="EMBL" id="JAGDFM010000290">
    <property type="protein sequence ID" value="KAG7380493.1"/>
    <property type="molecule type" value="Genomic_DNA"/>
</dbReference>
<dbReference type="OrthoDB" id="110247at2759"/>
<protein>
    <recommendedName>
        <fullName evidence="3">Crinkler (CRN) family protein</fullName>
    </recommendedName>
</protein>
<evidence type="ECO:0000313" key="2">
    <source>
        <dbReference type="Proteomes" id="UP000694044"/>
    </source>
</evidence>
<organism evidence="1 2">
    <name type="scientific">Phytophthora pseudosyringae</name>
    <dbReference type="NCBI Taxonomy" id="221518"/>
    <lineage>
        <taxon>Eukaryota</taxon>
        <taxon>Sar</taxon>
        <taxon>Stramenopiles</taxon>
        <taxon>Oomycota</taxon>
        <taxon>Peronosporomycetes</taxon>
        <taxon>Peronosporales</taxon>
        <taxon>Peronosporaceae</taxon>
        <taxon>Phytophthora</taxon>
    </lineage>
</organism>
<proteinExistence type="predicted"/>
<evidence type="ECO:0008006" key="3">
    <source>
        <dbReference type="Google" id="ProtNLM"/>
    </source>
</evidence>
<dbReference type="Proteomes" id="UP000694044">
    <property type="component" value="Unassembled WGS sequence"/>
</dbReference>
<gene>
    <name evidence="1" type="ORF">PHYPSEUDO_007155</name>
</gene>
<keyword evidence="2" id="KW-1185">Reference proteome</keyword>
<evidence type="ECO:0000313" key="1">
    <source>
        <dbReference type="EMBL" id="KAG7380493.1"/>
    </source>
</evidence>
<reference evidence="1" key="1">
    <citation type="submission" date="2021-02" db="EMBL/GenBank/DDBJ databases">
        <authorList>
            <person name="Palmer J.M."/>
        </authorList>
    </citation>
    <scope>NUCLEOTIDE SEQUENCE</scope>
    <source>
        <strain evidence="1">SCRP734</strain>
    </source>
</reference>
<name>A0A8T1VK61_9STRA</name>
<comment type="caution">
    <text evidence="1">The sequence shown here is derived from an EMBL/GenBank/DDBJ whole genome shotgun (WGS) entry which is preliminary data.</text>
</comment>
<sequence length="233" mass="25438">MRTLSCAVVGTTGVNFVSIDVQRGALAGTLARRLKQKCPRELQDLSAVKIQLFATVNNGKFIETTSFELSLLPEFMEVGEFRLTESILDDWRALESDKPLDSQLPSAAGAGAVVHVVALVPLKKIVYLAGHAVATVSLNESSLVGQLKEELKNRLPGIIKLVHAKDDNYRLKREDVTGRRSPQVARMLRSLIASNDIDSSLSIKTAFRDATSRSEIHVVVVFCEDCAGTYPTS</sequence>
<accession>A0A8T1VK61</accession>